<reference evidence="1" key="1">
    <citation type="submission" date="2023-10" db="EMBL/GenBank/DDBJ databases">
        <title>Genome assembly of Pristionchus species.</title>
        <authorList>
            <person name="Yoshida K."/>
            <person name="Sommer R.J."/>
        </authorList>
    </citation>
    <scope>NUCLEOTIDE SEQUENCE</scope>
    <source>
        <strain evidence="1">RS5133</strain>
    </source>
</reference>
<dbReference type="EMBL" id="BTSY01000001">
    <property type="protein sequence ID" value="GMT09664.1"/>
    <property type="molecule type" value="Genomic_DNA"/>
</dbReference>
<sequence>TEQTVICREVDNESKLRGNTRLSLSSLIFLGHSPLQSHVSDKLSSLLILKNRRWNRRRCGGTAKIWRVTEWIIN</sequence>
<feature type="non-terminal residue" evidence="1">
    <location>
        <position position="1"/>
    </location>
</feature>
<comment type="caution">
    <text evidence="1">The sequence shown here is derived from an EMBL/GenBank/DDBJ whole genome shotgun (WGS) entry which is preliminary data.</text>
</comment>
<protein>
    <recommendedName>
        <fullName evidence="3">Ribosomal protein</fullName>
    </recommendedName>
</protein>
<name>A0AAV5URC5_9BILA</name>
<evidence type="ECO:0008006" key="3">
    <source>
        <dbReference type="Google" id="ProtNLM"/>
    </source>
</evidence>
<keyword evidence="2" id="KW-1185">Reference proteome</keyword>
<evidence type="ECO:0000313" key="2">
    <source>
        <dbReference type="Proteomes" id="UP001432322"/>
    </source>
</evidence>
<dbReference type="Proteomes" id="UP001432322">
    <property type="component" value="Unassembled WGS sequence"/>
</dbReference>
<proteinExistence type="predicted"/>
<evidence type="ECO:0000313" key="1">
    <source>
        <dbReference type="EMBL" id="GMT09664.1"/>
    </source>
</evidence>
<dbReference type="AlphaFoldDB" id="A0AAV5URC5"/>
<accession>A0AAV5URC5</accession>
<organism evidence="1 2">
    <name type="scientific">Pristionchus fissidentatus</name>
    <dbReference type="NCBI Taxonomy" id="1538716"/>
    <lineage>
        <taxon>Eukaryota</taxon>
        <taxon>Metazoa</taxon>
        <taxon>Ecdysozoa</taxon>
        <taxon>Nematoda</taxon>
        <taxon>Chromadorea</taxon>
        <taxon>Rhabditida</taxon>
        <taxon>Rhabditina</taxon>
        <taxon>Diplogasteromorpha</taxon>
        <taxon>Diplogasteroidea</taxon>
        <taxon>Neodiplogasteridae</taxon>
        <taxon>Pristionchus</taxon>
    </lineage>
</organism>
<gene>
    <name evidence="1" type="ORF">PFISCL1PPCAC_961</name>
</gene>